<dbReference type="SMART" id="SM00530">
    <property type="entry name" value="HTH_XRE"/>
    <property type="match status" value="1"/>
</dbReference>
<dbReference type="Gene3D" id="1.10.260.40">
    <property type="entry name" value="lambda repressor-like DNA-binding domains"/>
    <property type="match status" value="1"/>
</dbReference>
<feature type="domain" description="HTH cro/C1-type" evidence="1">
    <location>
        <begin position="7"/>
        <end position="62"/>
    </location>
</feature>
<dbReference type="CDD" id="cd00093">
    <property type="entry name" value="HTH_XRE"/>
    <property type="match status" value="1"/>
</dbReference>
<comment type="caution">
    <text evidence="2">The sequence shown here is derived from an EMBL/GenBank/DDBJ whole genome shotgun (WGS) entry which is preliminary data.</text>
</comment>
<name>A0A8J2V7I2_9FLAO</name>
<dbReference type="Proteomes" id="UP000652231">
    <property type="component" value="Unassembled WGS sequence"/>
</dbReference>
<evidence type="ECO:0000313" key="2">
    <source>
        <dbReference type="EMBL" id="GGD84902.1"/>
    </source>
</evidence>
<organism evidence="2 3">
    <name type="scientific">Planktosalinus lacus</name>
    <dbReference type="NCBI Taxonomy" id="1526573"/>
    <lineage>
        <taxon>Bacteria</taxon>
        <taxon>Pseudomonadati</taxon>
        <taxon>Bacteroidota</taxon>
        <taxon>Flavobacteriia</taxon>
        <taxon>Flavobacteriales</taxon>
        <taxon>Flavobacteriaceae</taxon>
        <taxon>Planktosalinus</taxon>
    </lineage>
</organism>
<proteinExistence type="predicted"/>
<reference evidence="2" key="2">
    <citation type="submission" date="2020-09" db="EMBL/GenBank/DDBJ databases">
        <authorList>
            <person name="Sun Q."/>
            <person name="Zhou Y."/>
        </authorList>
    </citation>
    <scope>NUCLEOTIDE SEQUENCE</scope>
    <source>
        <strain evidence="2">CGMCC 1.12924</strain>
    </source>
</reference>
<dbReference type="Pfam" id="PF01381">
    <property type="entry name" value="HTH_3"/>
    <property type="match status" value="1"/>
</dbReference>
<dbReference type="EMBL" id="BMGK01000002">
    <property type="protein sequence ID" value="GGD84902.1"/>
    <property type="molecule type" value="Genomic_DNA"/>
</dbReference>
<dbReference type="RefSeq" id="WP_188439365.1">
    <property type="nucleotide sequence ID" value="NZ_BMGK01000002.1"/>
</dbReference>
<dbReference type="AlphaFoldDB" id="A0A8J2V7I2"/>
<reference evidence="2" key="1">
    <citation type="journal article" date="2014" name="Int. J. Syst. Evol. Microbiol.">
        <title>Complete genome sequence of Corynebacterium casei LMG S-19264T (=DSM 44701T), isolated from a smear-ripened cheese.</title>
        <authorList>
            <consortium name="US DOE Joint Genome Institute (JGI-PGF)"/>
            <person name="Walter F."/>
            <person name="Albersmeier A."/>
            <person name="Kalinowski J."/>
            <person name="Ruckert C."/>
        </authorList>
    </citation>
    <scope>NUCLEOTIDE SEQUENCE</scope>
    <source>
        <strain evidence="2">CGMCC 1.12924</strain>
    </source>
</reference>
<dbReference type="InterPro" id="IPR010982">
    <property type="entry name" value="Lambda_DNA-bd_dom_sf"/>
</dbReference>
<protein>
    <submittedName>
        <fullName evidence="2">Transcriptional regulator</fullName>
    </submittedName>
</protein>
<dbReference type="InterPro" id="IPR001387">
    <property type="entry name" value="Cro/C1-type_HTH"/>
</dbReference>
<sequence length="103" mass="12080">MPVGQKIKKHLKARGISIKQFAEDLDENRSLVSNYLNDKSKPSVKFLYKTIAYFPDLDLNYLFRDHSEVSETAPVYETPPEKLIREIEERLNELKLQLNNKDL</sequence>
<dbReference type="GO" id="GO:0003677">
    <property type="term" value="F:DNA binding"/>
    <property type="evidence" value="ECO:0007669"/>
    <property type="project" value="InterPro"/>
</dbReference>
<dbReference type="SUPFAM" id="SSF47413">
    <property type="entry name" value="lambda repressor-like DNA-binding domains"/>
    <property type="match status" value="1"/>
</dbReference>
<accession>A0A8J2V7I2</accession>
<evidence type="ECO:0000259" key="1">
    <source>
        <dbReference type="PROSITE" id="PS50943"/>
    </source>
</evidence>
<evidence type="ECO:0000313" key="3">
    <source>
        <dbReference type="Proteomes" id="UP000652231"/>
    </source>
</evidence>
<gene>
    <name evidence="2" type="ORF">GCM10011312_06170</name>
</gene>
<dbReference type="PROSITE" id="PS50943">
    <property type="entry name" value="HTH_CROC1"/>
    <property type="match status" value="1"/>
</dbReference>
<keyword evidence="3" id="KW-1185">Reference proteome</keyword>